<dbReference type="GO" id="GO:0009295">
    <property type="term" value="C:nucleoid"/>
    <property type="evidence" value="ECO:0007669"/>
    <property type="project" value="TreeGrafter"/>
</dbReference>
<comment type="function">
    <text evidence="2">Plays an important role in DNA replication, recombination and repair. Binds to ssDNA and to an array of partner proteins to recruit them to their sites of action during DNA metabolism.</text>
</comment>
<dbReference type="Proteomes" id="UP000824205">
    <property type="component" value="Unassembled WGS sequence"/>
</dbReference>
<dbReference type="AlphaFoldDB" id="A0A9D1RCX6"/>
<dbReference type="NCBIfam" id="TIGR00621">
    <property type="entry name" value="ssb"/>
    <property type="match status" value="1"/>
</dbReference>
<dbReference type="Gene3D" id="2.40.50.140">
    <property type="entry name" value="Nucleic acid-binding proteins"/>
    <property type="match status" value="1"/>
</dbReference>
<dbReference type="HAMAP" id="MF_00984">
    <property type="entry name" value="SSB"/>
    <property type="match status" value="1"/>
</dbReference>
<dbReference type="GO" id="GO:0006310">
    <property type="term" value="P:DNA recombination"/>
    <property type="evidence" value="ECO:0007669"/>
    <property type="project" value="UniProtKB-UniRule"/>
</dbReference>
<dbReference type="PROSITE" id="PS50935">
    <property type="entry name" value="SSB"/>
    <property type="match status" value="1"/>
</dbReference>
<dbReference type="CDD" id="cd04496">
    <property type="entry name" value="SSB_OBF"/>
    <property type="match status" value="1"/>
</dbReference>
<dbReference type="GO" id="GO:0006260">
    <property type="term" value="P:DNA replication"/>
    <property type="evidence" value="ECO:0007669"/>
    <property type="project" value="UniProtKB-UniRule"/>
</dbReference>
<comment type="subunit">
    <text evidence="2">Homotetramer.</text>
</comment>
<reference evidence="5" key="2">
    <citation type="submission" date="2021-04" db="EMBL/GenBank/DDBJ databases">
        <authorList>
            <person name="Gilroy R."/>
        </authorList>
    </citation>
    <scope>NUCLEOTIDE SEQUENCE</scope>
    <source>
        <strain evidence="5">421</strain>
    </source>
</reference>
<dbReference type="InterPro" id="IPR000424">
    <property type="entry name" value="Primosome_PriB/ssb"/>
</dbReference>
<protein>
    <recommendedName>
        <fullName evidence="2 3">Single-stranded DNA-binding protein</fullName>
        <shortName evidence="2">SSB</shortName>
    </recommendedName>
</protein>
<feature type="compositionally biased region" description="Polar residues" evidence="4">
    <location>
        <begin position="104"/>
        <end position="128"/>
    </location>
</feature>
<evidence type="ECO:0000256" key="2">
    <source>
        <dbReference type="HAMAP-Rule" id="MF_00984"/>
    </source>
</evidence>
<evidence type="ECO:0000313" key="6">
    <source>
        <dbReference type="Proteomes" id="UP000824205"/>
    </source>
</evidence>
<evidence type="ECO:0000313" key="5">
    <source>
        <dbReference type="EMBL" id="HIW85145.1"/>
    </source>
</evidence>
<dbReference type="PIRSF" id="PIRSF002070">
    <property type="entry name" value="SSB"/>
    <property type="match status" value="1"/>
</dbReference>
<name>A0A9D1RCX6_9FIRM</name>
<evidence type="ECO:0000256" key="1">
    <source>
        <dbReference type="ARBA" id="ARBA00023125"/>
    </source>
</evidence>
<feature type="short sequence motif" description="Important for interaction with partner proteins" evidence="2">
    <location>
        <begin position="138"/>
        <end position="143"/>
    </location>
</feature>
<dbReference type="InterPro" id="IPR012340">
    <property type="entry name" value="NA-bd_OB-fold"/>
</dbReference>
<keyword evidence="2" id="KW-0234">DNA repair</keyword>
<evidence type="ECO:0000256" key="3">
    <source>
        <dbReference type="PIRNR" id="PIRNR002070"/>
    </source>
</evidence>
<comment type="caution">
    <text evidence="2">Lacks conserved residue(s) required for the propagation of feature annotation.</text>
</comment>
<keyword evidence="2" id="KW-0227">DNA damage</keyword>
<dbReference type="GO" id="GO:0006281">
    <property type="term" value="P:DNA repair"/>
    <property type="evidence" value="ECO:0007669"/>
    <property type="project" value="UniProtKB-UniRule"/>
</dbReference>
<gene>
    <name evidence="5" type="ORF">IAA48_01480</name>
</gene>
<dbReference type="InterPro" id="IPR011344">
    <property type="entry name" value="ssDNA-bd"/>
</dbReference>
<dbReference type="PANTHER" id="PTHR10302:SF27">
    <property type="entry name" value="SINGLE-STRANDED DNA-BINDING PROTEIN"/>
    <property type="match status" value="1"/>
</dbReference>
<proteinExistence type="inferred from homology"/>
<dbReference type="EMBL" id="DXGE01000006">
    <property type="protein sequence ID" value="HIW85145.1"/>
    <property type="molecule type" value="Genomic_DNA"/>
</dbReference>
<keyword evidence="2" id="KW-0233">DNA recombination</keyword>
<feature type="compositionally biased region" description="Acidic residues" evidence="4">
    <location>
        <begin position="129"/>
        <end position="143"/>
    </location>
</feature>
<keyword evidence="1 2" id="KW-0238">DNA-binding</keyword>
<feature type="region of interest" description="Disordered" evidence="4">
    <location>
        <begin position="104"/>
        <end position="143"/>
    </location>
</feature>
<keyword evidence="2" id="KW-0235">DNA replication</keyword>
<dbReference type="PANTHER" id="PTHR10302">
    <property type="entry name" value="SINGLE-STRANDED DNA-BINDING PROTEIN"/>
    <property type="match status" value="1"/>
</dbReference>
<dbReference type="GO" id="GO:0003697">
    <property type="term" value="F:single-stranded DNA binding"/>
    <property type="evidence" value="ECO:0007669"/>
    <property type="project" value="UniProtKB-UniRule"/>
</dbReference>
<reference evidence="5" key="1">
    <citation type="journal article" date="2021" name="PeerJ">
        <title>Extensive microbial diversity within the chicken gut microbiome revealed by metagenomics and culture.</title>
        <authorList>
            <person name="Gilroy R."/>
            <person name="Ravi A."/>
            <person name="Getino M."/>
            <person name="Pursley I."/>
            <person name="Horton D.L."/>
            <person name="Alikhan N.F."/>
            <person name="Baker D."/>
            <person name="Gharbi K."/>
            <person name="Hall N."/>
            <person name="Watson M."/>
            <person name="Adriaenssens E.M."/>
            <person name="Foster-Nyarko E."/>
            <person name="Jarju S."/>
            <person name="Secka A."/>
            <person name="Antonio M."/>
            <person name="Oren A."/>
            <person name="Chaudhuri R.R."/>
            <person name="La Ragione R."/>
            <person name="Hildebrand F."/>
            <person name="Pallen M.J."/>
        </authorList>
    </citation>
    <scope>NUCLEOTIDE SEQUENCE</scope>
    <source>
        <strain evidence="5">421</strain>
    </source>
</reference>
<dbReference type="SUPFAM" id="SSF50249">
    <property type="entry name" value="Nucleic acid-binding proteins"/>
    <property type="match status" value="1"/>
</dbReference>
<evidence type="ECO:0000256" key="4">
    <source>
        <dbReference type="SAM" id="MobiDB-lite"/>
    </source>
</evidence>
<organism evidence="5 6">
    <name type="scientific">Candidatus Eubacterium faecipullorum</name>
    <dbReference type="NCBI Taxonomy" id="2838571"/>
    <lineage>
        <taxon>Bacteria</taxon>
        <taxon>Bacillati</taxon>
        <taxon>Bacillota</taxon>
        <taxon>Clostridia</taxon>
        <taxon>Eubacteriales</taxon>
        <taxon>Eubacteriaceae</taxon>
        <taxon>Eubacterium</taxon>
    </lineage>
</organism>
<accession>A0A9D1RCX6</accession>
<comment type="caution">
    <text evidence="5">The sequence shown here is derived from an EMBL/GenBank/DDBJ whole genome shotgun (WGS) entry which is preliminary data.</text>
</comment>
<sequence length="143" mass="16025">MINSVVIMGRLTFDPELRTTPTGVSVVHFQVACDRNYQRAGEERKADFIDVTAWRQTAEFVSRYFRKGSMIAVEGSIQTDSYTDRDGNKRKSFQVVANNVSFCGSKNESGTGNQVYNQPAPSYASADNSDFEEIVDEDDDLPF</sequence>
<dbReference type="Pfam" id="PF00436">
    <property type="entry name" value="SSB"/>
    <property type="match status" value="1"/>
</dbReference>